<evidence type="ECO:0008006" key="4">
    <source>
        <dbReference type="Google" id="ProtNLM"/>
    </source>
</evidence>
<organism evidence="2 3">
    <name type="scientific">Paramecium tetraurelia</name>
    <dbReference type="NCBI Taxonomy" id="5888"/>
    <lineage>
        <taxon>Eukaryota</taxon>
        <taxon>Sar</taxon>
        <taxon>Alveolata</taxon>
        <taxon>Ciliophora</taxon>
        <taxon>Intramacronucleata</taxon>
        <taxon>Oligohymenophorea</taxon>
        <taxon>Peniculida</taxon>
        <taxon>Parameciidae</taxon>
        <taxon>Paramecium</taxon>
    </lineage>
</organism>
<keyword evidence="1" id="KW-1133">Transmembrane helix</keyword>
<keyword evidence="3" id="KW-1185">Reference proteome</keyword>
<dbReference type="RefSeq" id="XP_001443613.1">
    <property type="nucleotide sequence ID" value="XM_001443576.1"/>
</dbReference>
<dbReference type="KEGG" id="ptm:GSPATT00011789001"/>
<gene>
    <name evidence="2" type="ORF">GSPATT00011789001</name>
</gene>
<evidence type="ECO:0000256" key="1">
    <source>
        <dbReference type="SAM" id="Phobius"/>
    </source>
</evidence>
<protein>
    <recommendedName>
        <fullName evidence="4">Transmembrane protein</fullName>
    </recommendedName>
</protein>
<evidence type="ECO:0000313" key="2">
    <source>
        <dbReference type="EMBL" id="CAK76216.1"/>
    </source>
</evidence>
<name>A0CZJ9_PARTE</name>
<evidence type="ECO:0000313" key="3">
    <source>
        <dbReference type="Proteomes" id="UP000000600"/>
    </source>
</evidence>
<dbReference type="HOGENOM" id="CLU_495653_0_0_1"/>
<feature type="transmembrane region" description="Helical" evidence="1">
    <location>
        <begin position="22"/>
        <end position="44"/>
    </location>
</feature>
<accession>A0CZJ9</accession>
<dbReference type="InParanoid" id="A0CZJ9"/>
<dbReference type="GeneID" id="5029398"/>
<dbReference type="OMA" id="WISTIYQ"/>
<dbReference type="Proteomes" id="UP000000600">
    <property type="component" value="Unassembled WGS sequence"/>
</dbReference>
<keyword evidence="1" id="KW-0812">Transmembrane</keyword>
<dbReference type="EMBL" id="CT868230">
    <property type="protein sequence ID" value="CAK76216.1"/>
    <property type="molecule type" value="Genomic_DNA"/>
</dbReference>
<keyword evidence="1" id="KW-0472">Membrane</keyword>
<dbReference type="AlphaFoldDB" id="A0CZJ9"/>
<proteinExistence type="predicted"/>
<sequence>MNINDKFIILTLQNYKNEKIPLIYSEIIFTISILIVPFNTFYLIEGLIQKLNHFYFPPNKLCYPLCNNRQNISIIINYFNNYHFVYSSLQIKLLFENFLSLIHIYKLIRNHYKIYSCGQQIQTQIKQQSIKNYFYFFVNPNLLISINLLICNLQLRVRQCINLIIFSLIQQVFQNQKEGILGLDNFDSYSILFYIQTMDQYIGFQLDLTSFNSIKQIVQMKDGYVVFGEQQVEQKLRSVSLSMSNQKLLYFEIKNGECISEKPYQIGQGLAVLSNIIANENHILALISRQGNRSLVQFNPKEHTNVHLIPSLPYKQYQIDCESNYNVYSFQDRVTLIELYKLQNSIYLECLNYPDGYHTGKKFKKAEQIQTLKIYNTNHILILADEEFYLFDGSGDLFAINIQMPSEFKLKFIIEIKDQYVLVMKDRMDKFYKFCHKEHEIDYFSTFKCQELIDGQFDVQTTKKQSINLSKLNDDYYIWISTIYQCEDNQNKLFVNVFKISIDKEPSLISSYELWKSQEIGFIQKDEFVHEYLLFKDEQVIKAFCINQLK</sequence>
<reference evidence="2 3" key="1">
    <citation type="journal article" date="2006" name="Nature">
        <title>Global trends of whole-genome duplications revealed by the ciliate Paramecium tetraurelia.</title>
        <authorList>
            <consortium name="Genoscope"/>
            <person name="Aury J.-M."/>
            <person name="Jaillon O."/>
            <person name="Duret L."/>
            <person name="Noel B."/>
            <person name="Jubin C."/>
            <person name="Porcel B.M."/>
            <person name="Segurens B."/>
            <person name="Daubin V."/>
            <person name="Anthouard V."/>
            <person name="Aiach N."/>
            <person name="Arnaiz O."/>
            <person name="Billaut A."/>
            <person name="Beisson J."/>
            <person name="Blanc I."/>
            <person name="Bouhouche K."/>
            <person name="Camara F."/>
            <person name="Duharcourt S."/>
            <person name="Guigo R."/>
            <person name="Gogendeau D."/>
            <person name="Katinka M."/>
            <person name="Keller A.-M."/>
            <person name="Kissmehl R."/>
            <person name="Klotz C."/>
            <person name="Koll F."/>
            <person name="Le Moue A."/>
            <person name="Lepere C."/>
            <person name="Malinsky S."/>
            <person name="Nowacki M."/>
            <person name="Nowak J.K."/>
            <person name="Plattner H."/>
            <person name="Poulain J."/>
            <person name="Ruiz F."/>
            <person name="Serrano V."/>
            <person name="Zagulski M."/>
            <person name="Dessen P."/>
            <person name="Betermier M."/>
            <person name="Weissenbach J."/>
            <person name="Scarpelli C."/>
            <person name="Schachter V."/>
            <person name="Sperling L."/>
            <person name="Meyer E."/>
            <person name="Cohen J."/>
            <person name="Wincker P."/>
        </authorList>
    </citation>
    <scope>NUCLEOTIDE SEQUENCE [LARGE SCALE GENOMIC DNA]</scope>
    <source>
        <strain evidence="2 3">Stock d4-2</strain>
    </source>
</reference>
<dbReference type="OrthoDB" id="293515at2759"/>